<feature type="region of interest" description="Disordered" evidence="1">
    <location>
        <begin position="49"/>
        <end position="71"/>
    </location>
</feature>
<reference evidence="3" key="1">
    <citation type="submission" date="2021-01" db="EMBL/GenBank/DDBJ databases">
        <title>Whole genome shotgun sequence of Rugosimonospora africana NBRC 104875.</title>
        <authorList>
            <person name="Komaki H."/>
            <person name="Tamura T."/>
        </authorList>
    </citation>
    <scope>NUCLEOTIDE SEQUENCE</scope>
    <source>
        <strain evidence="3">NBRC 104875</strain>
    </source>
</reference>
<keyword evidence="2" id="KW-0812">Transmembrane</keyword>
<dbReference type="EMBL" id="BONZ01000013">
    <property type="protein sequence ID" value="GIH13272.1"/>
    <property type="molecule type" value="Genomic_DNA"/>
</dbReference>
<keyword evidence="4" id="KW-1185">Reference proteome</keyword>
<evidence type="ECO:0000313" key="4">
    <source>
        <dbReference type="Proteomes" id="UP000642748"/>
    </source>
</evidence>
<evidence type="ECO:0000256" key="1">
    <source>
        <dbReference type="SAM" id="MobiDB-lite"/>
    </source>
</evidence>
<accession>A0A8J3VNV0</accession>
<sequence length="71" mass="7646">MYGWIWHRLPFGWPGKLAGSVLLIGAAAALLWYLAFPAVDPYLPYNDGQVTNGNGSTSQDSVVPVSPSPTR</sequence>
<feature type="compositionally biased region" description="Polar residues" evidence="1">
    <location>
        <begin position="49"/>
        <end position="60"/>
    </location>
</feature>
<organism evidence="3 4">
    <name type="scientific">Rugosimonospora africana</name>
    <dbReference type="NCBI Taxonomy" id="556532"/>
    <lineage>
        <taxon>Bacteria</taxon>
        <taxon>Bacillati</taxon>
        <taxon>Actinomycetota</taxon>
        <taxon>Actinomycetes</taxon>
        <taxon>Micromonosporales</taxon>
        <taxon>Micromonosporaceae</taxon>
        <taxon>Rugosimonospora</taxon>
    </lineage>
</organism>
<keyword evidence="2" id="KW-1133">Transmembrane helix</keyword>
<gene>
    <name evidence="3" type="ORF">Raf01_14440</name>
</gene>
<dbReference type="Proteomes" id="UP000642748">
    <property type="component" value="Unassembled WGS sequence"/>
</dbReference>
<name>A0A8J3VNV0_9ACTN</name>
<keyword evidence="2" id="KW-0472">Membrane</keyword>
<evidence type="ECO:0000313" key="3">
    <source>
        <dbReference type="EMBL" id="GIH13272.1"/>
    </source>
</evidence>
<comment type="caution">
    <text evidence="3">The sequence shown here is derived from an EMBL/GenBank/DDBJ whole genome shotgun (WGS) entry which is preliminary data.</text>
</comment>
<evidence type="ECO:0000256" key="2">
    <source>
        <dbReference type="SAM" id="Phobius"/>
    </source>
</evidence>
<protein>
    <submittedName>
        <fullName evidence="3">Uncharacterized protein</fullName>
    </submittedName>
</protein>
<dbReference type="AlphaFoldDB" id="A0A8J3VNV0"/>
<proteinExistence type="predicted"/>
<feature type="transmembrane region" description="Helical" evidence="2">
    <location>
        <begin position="17"/>
        <end position="36"/>
    </location>
</feature>